<protein>
    <recommendedName>
        <fullName evidence="9">Amino acid carrier protein</fullName>
    </recommendedName>
</protein>
<feature type="transmembrane region" description="Helical" evidence="7">
    <location>
        <begin position="89"/>
        <end position="111"/>
    </location>
</feature>
<evidence type="ECO:0000256" key="6">
    <source>
        <dbReference type="ARBA" id="ARBA00023136"/>
    </source>
</evidence>
<feature type="transmembrane region" description="Helical" evidence="7">
    <location>
        <begin position="414"/>
        <end position="433"/>
    </location>
</feature>
<evidence type="ECO:0000256" key="4">
    <source>
        <dbReference type="ARBA" id="ARBA00022692"/>
    </source>
</evidence>
<feature type="transmembrane region" description="Helical" evidence="7">
    <location>
        <begin position="169"/>
        <end position="189"/>
    </location>
</feature>
<feature type="transmembrane region" description="Helical" evidence="7">
    <location>
        <begin position="351"/>
        <end position="371"/>
    </location>
</feature>
<feature type="transmembrane region" description="Helical" evidence="7">
    <location>
        <begin position="256"/>
        <end position="276"/>
    </location>
</feature>
<evidence type="ECO:0000256" key="2">
    <source>
        <dbReference type="ARBA" id="ARBA00022448"/>
    </source>
</evidence>
<feature type="transmembrane region" description="Helical" evidence="7">
    <location>
        <begin position="117"/>
        <end position="134"/>
    </location>
</feature>
<feature type="transmembrane region" description="Helical" evidence="7">
    <location>
        <begin position="477"/>
        <end position="495"/>
    </location>
</feature>
<evidence type="ECO:0000256" key="5">
    <source>
        <dbReference type="ARBA" id="ARBA00022989"/>
    </source>
</evidence>
<reference evidence="8" key="1">
    <citation type="submission" date="2018-05" db="EMBL/GenBank/DDBJ databases">
        <authorList>
            <person name="Lanie J.A."/>
            <person name="Ng W.-L."/>
            <person name="Kazmierczak K.M."/>
            <person name="Andrzejewski T.M."/>
            <person name="Davidsen T.M."/>
            <person name="Wayne K.J."/>
            <person name="Tettelin H."/>
            <person name="Glass J.I."/>
            <person name="Rusch D."/>
            <person name="Podicherti R."/>
            <person name="Tsui H.-C.T."/>
            <person name="Winkler M.E."/>
        </authorList>
    </citation>
    <scope>NUCLEOTIDE SEQUENCE</scope>
</reference>
<dbReference type="PROSITE" id="PS00873">
    <property type="entry name" value="NA_ALANINE_SYMP"/>
    <property type="match status" value="1"/>
</dbReference>
<evidence type="ECO:0008006" key="9">
    <source>
        <dbReference type="Google" id="ProtNLM"/>
    </source>
</evidence>
<feature type="transmembrane region" description="Helical" evidence="7">
    <location>
        <begin position="38"/>
        <end position="58"/>
    </location>
</feature>
<proteinExistence type="predicted"/>
<feature type="transmembrane region" description="Helical" evidence="7">
    <location>
        <begin position="453"/>
        <end position="471"/>
    </location>
</feature>
<feature type="transmembrane region" description="Helical" evidence="7">
    <location>
        <begin position="216"/>
        <end position="244"/>
    </location>
</feature>
<dbReference type="GO" id="GO:0005283">
    <property type="term" value="F:amino acid:sodium symporter activity"/>
    <property type="evidence" value="ECO:0007669"/>
    <property type="project" value="InterPro"/>
</dbReference>
<dbReference type="InterPro" id="IPR001463">
    <property type="entry name" value="Na/Ala_symport"/>
</dbReference>
<keyword evidence="5 7" id="KW-1133">Transmembrane helix</keyword>
<organism evidence="8">
    <name type="scientific">marine metagenome</name>
    <dbReference type="NCBI Taxonomy" id="408172"/>
    <lineage>
        <taxon>unclassified sequences</taxon>
        <taxon>metagenomes</taxon>
        <taxon>ecological metagenomes</taxon>
    </lineage>
</organism>
<evidence type="ECO:0000256" key="1">
    <source>
        <dbReference type="ARBA" id="ARBA00004651"/>
    </source>
</evidence>
<name>A0A381RCV9_9ZZZZ</name>
<dbReference type="AlphaFoldDB" id="A0A381RCV9"/>
<feature type="transmembrane region" description="Helical" evidence="7">
    <location>
        <begin position="296"/>
        <end position="313"/>
    </location>
</feature>
<dbReference type="NCBIfam" id="TIGR00835">
    <property type="entry name" value="agcS"/>
    <property type="match status" value="1"/>
</dbReference>
<dbReference type="PRINTS" id="PR00175">
    <property type="entry name" value="NAALASMPORT"/>
</dbReference>
<accession>A0A381RCV9</accession>
<evidence type="ECO:0000256" key="3">
    <source>
        <dbReference type="ARBA" id="ARBA00022475"/>
    </source>
</evidence>
<dbReference type="GO" id="GO:0005886">
    <property type="term" value="C:plasma membrane"/>
    <property type="evidence" value="ECO:0007669"/>
    <property type="project" value="UniProtKB-SubCell"/>
</dbReference>
<keyword evidence="4 7" id="KW-0812">Transmembrane</keyword>
<keyword evidence="3" id="KW-1003">Cell membrane</keyword>
<dbReference type="PANTHER" id="PTHR30330:SF3">
    <property type="entry name" value="TRANSCRIPTIONAL REGULATOR, LRP FAMILY"/>
    <property type="match status" value="1"/>
</dbReference>
<gene>
    <name evidence="8" type="ORF">METZ01_LOCUS41642</name>
</gene>
<evidence type="ECO:0000313" key="8">
    <source>
        <dbReference type="EMBL" id="SUZ88788.1"/>
    </source>
</evidence>
<evidence type="ECO:0000256" key="7">
    <source>
        <dbReference type="SAM" id="Phobius"/>
    </source>
</evidence>
<dbReference type="EMBL" id="UINC01001787">
    <property type="protein sequence ID" value="SUZ88788.1"/>
    <property type="molecule type" value="Genomic_DNA"/>
</dbReference>
<dbReference type="PANTHER" id="PTHR30330">
    <property type="entry name" value="AGSS FAMILY TRANSPORTER, SODIUM-ALANINE"/>
    <property type="match status" value="1"/>
</dbReference>
<dbReference type="Pfam" id="PF01235">
    <property type="entry name" value="Na_Ala_symp"/>
    <property type="match status" value="1"/>
</dbReference>
<comment type="subcellular location">
    <subcellularLocation>
        <location evidence="1">Cell membrane</location>
        <topology evidence="1">Multi-pass membrane protein</topology>
    </subcellularLocation>
</comment>
<sequence length="511" mass="55191">MSRKNAGLAAFAIILFILYVFGVEFFEAVWSFPGKRAVPLMILALVGTGIYTTIKLGFPQLKYLKHGINVTRGIYDNPEDEGDLNHFRALTTALSATVGIGNIAGVATAIYYGGPGALFWMWVTAFFGTTLKYAECTLSMKYREMDALGFTAGGPMYTIENGLGRKWRWLAVSFAAFAIICSFATGNAIQAFTVSDQVYSEVVQLVGNNHFLTVKYALFSGFSVSVQQVINGLILAGLVGVVIIGGIKRIGHVTGFLAPIMALIYVTAASIILLMHLGDIGTSFGLIIEMAFNPPATIAGTGGGILLTMLWGIKRGLYSNEAGQGSAAIAHSTAKTKYPVREGTVAMLGPYIDTIVICTLTGLVIISTGAWHHTEFYKNAIDPYFTGELLNSSLLTAFAFKTGLNSLFDYGDKIVTASVLLFAVSTAISWSFYGDRSTEYLFGEKAINPYRWVFVLFVFLGAIASLEAVWAFGDAALGIMTFPNLISILLLANTLKTMTAEYFSGEHVPHR</sequence>
<keyword evidence="2" id="KW-0813">Transport</keyword>
<keyword evidence="6 7" id="KW-0472">Membrane</keyword>